<feature type="transmembrane region" description="Helical" evidence="6">
    <location>
        <begin position="317"/>
        <end position="346"/>
    </location>
</feature>
<keyword evidence="3 6" id="KW-0812">Transmembrane</keyword>
<feature type="transmembrane region" description="Helical" evidence="6">
    <location>
        <begin position="172"/>
        <end position="192"/>
    </location>
</feature>
<dbReference type="GO" id="GO:0005886">
    <property type="term" value="C:plasma membrane"/>
    <property type="evidence" value="ECO:0007669"/>
    <property type="project" value="UniProtKB-SubCell"/>
</dbReference>
<keyword evidence="2" id="KW-1003">Cell membrane</keyword>
<evidence type="ECO:0000256" key="6">
    <source>
        <dbReference type="SAM" id="Phobius"/>
    </source>
</evidence>
<evidence type="ECO:0000256" key="4">
    <source>
        <dbReference type="ARBA" id="ARBA00022989"/>
    </source>
</evidence>
<keyword evidence="8" id="KW-1185">Reference proteome</keyword>
<evidence type="ECO:0000313" key="7">
    <source>
        <dbReference type="EMBL" id="QAY68901.1"/>
    </source>
</evidence>
<feature type="transmembrane region" description="Helical" evidence="6">
    <location>
        <begin position="47"/>
        <end position="67"/>
    </location>
</feature>
<evidence type="ECO:0000256" key="2">
    <source>
        <dbReference type="ARBA" id="ARBA00022475"/>
    </source>
</evidence>
<feature type="transmembrane region" description="Helical" evidence="6">
    <location>
        <begin position="213"/>
        <end position="239"/>
    </location>
</feature>
<proteinExistence type="predicted"/>
<comment type="subcellular location">
    <subcellularLocation>
        <location evidence="1">Cell membrane</location>
        <topology evidence="1">Multi-pass membrane protein</topology>
    </subcellularLocation>
</comment>
<keyword evidence="4 6" id="KW-1133">Transmembrane helix</keyword>
<accession>A0A4V0YFU2</accession>
<protein>
    <recommendedName>
        <fullName evidence="9">Polysaccharide biosynthesis protein</fullName>
    </recommendedName>
</protein>
<dbReference type="OrthoDB" id="3733304at2"/>
<dbReference type="KEGG" id="xya:ET471_01620"/>
<dbReference type="InterPro" id="IPR050833">
    <property type="entry name" value="Poly_Biosynth_Transport"/>
</dbReference>
<dbReference type="Proteomes" id="UP000292118">
    <property type="component" value="Chromosome"/>
</dbReference>
<evidence type="ECO:0008006" key="9">
    <source>
        <dbReference type="Google" id="ProtNLM"/>
    </source>
</evidence>
<feature type="transmembrane region" description="Helical" evidence="6">
    <location>
        <begin position="143"/>
        <end position="166"/>
    </location>
</feature>
<keyword evidence="5 6" id="KW-0472">Membrane</keyword>
<feature type="transmembrane region" description="Helical" evidence="6">
    <location>
        <begin position="376"/>
        <end position="395"/>
    </location>
</feature>
<feature type="transmembrane region" description="Helical" evidence="6">
    <location>
        <begin position="283"/>
        <end position="305"/>
    </location>
</feature>
<feature type="transmembrane region" description="Helical" evidence="6">
    <location>
        <begin position="12"/>
        <end position="35"/>
    </location>
</feature>
<dbReference type="PANTHER" id="PTHR30250:SF11">
    <property type="entry name" value="O-ANTIGEN TRANSPORTER-RELATED"/>
    <property type="match status" value="1"/>
</dbReference>
<dbReference type="RefSeq" id="WP_129186302.1">
    <property type="nucleotide sequence ID" value="NZ_CP035493.1"/>
</dbReference>
<evidence type="ECO:0000256" key="3">
    <source>
        <dbReference type="ARBA" id="ARBA00022692"/>
    </source>
</evidence>
<evidence type="ECO:0000313" key="8">
    <source>
        <dbReference type="Proteomes" id="UP000292118"/>
    </source>
</evidence>
<sequence length="415" mass="42335">MKKILQHDLVRRSALFTLPVVAAALVGLVSIPVIMGHVGATQWGLLATIQGACLAFNLMVGLGWGATGPSMVSALPTRERKATYAESLRIRGVAFVVIAPLAVVACTALTGLPVSTTLLAVLTYVAPAANASWYLIGTNRPIALFAFDGAPATLGQVAGLLAVVRFGTLDAYLAATAAFTLVGVVGSSLYVLRRPEDGPARGAHRRWQTTLKAQIPGFAAAASWTAWSALPIVLVQLIAPTAVTLFGVADRFLKFGALAVGPVLQAVQGWLPEAGTSSVRVRARQALLVAGAMGVVGGGAIALLAPAASSLLTDGKVVLSFGIAALVGAAFLFDAVSHVTAMAVLAAMRAQRALAASSALNIVIGLPLVAAMTAAFGAVGAVGGLVVVSLAMALLRVGIALRRIQVDEFTTRLSP</sequence>
<dbReference type="PANTHER" id="PTHR30250">
    <property type="entry name" value="PST FAMILY PREDICTED COLANIC ACID TRANSPORTER"/>
    <property type="match status" value="1"/>
</dbReference>
<reference evidence="7 8" key="1">
    <citation type="submission" date="2019-01" db="EMBL/GenBank/DDBJ databases">
        <title>Genome sequencing of strain FW10M-9.</title>
        <authorList>
            <person name="Heo J."/>
            <person name="Kim S.-J."/>
            <person name="Kim J.-S."/>
            <person name="Hong S.-B."/>
            <person name="Kwon S.-W."/>
        </authorList>
    </citation>
    <scope>NUCLEOTIDE SEQUENCE [LARGE SCALE GENOMIC DNA]</scope>
    <source>
        <strain evidence="7 8">FW10M-9</strain>
    </source>
</reference>
<evidence type="ECO:0000256" key="5">
    <source>
        <dbReference type="ARBA" id="ARBA00023136"/>
    </source>
</evidence>
<organism evidence="7 8">
    <name type="scientific">Xylanimonas protaetiae</name>
    <dbReference type="NCBI Taxonomy" id="2509457"/>
    <lineage>
        <taxon>Bacteria</taxon>
        <taxon>Bacillati</taxon>
        <taxon>Actinomycetota</taxon>
        <taxon>Actinomycetes</taxon>
        <taxon>Micrococcales</taxon>
        <taxon>Promicromonosporaceae</taxon>
        <taxon>Xylanimonas</taxon>
    </lineage>
</organism>
<feature type="transmembrane region" description="Helical" evidence="6">
    <location>
        <begin position="88"/>
        <end position="112"/>
    </location>
</feature>
<gene>
    <name evidence="7" type="ORF">ET471_01620</name>
</gene>
<feature type="transmembrane region" description="Helical" evidence="6">
    <location>
        <begin position="353"/>
        <end position="370"/>
    </location>
</feature>
<dbReference type="EMBL" id="CP035493">
    <property type="protein sequence ID" value="QAY68901.1"/>
    <property type="molecule type" value="Genomic_DNA"/>
</dbReference>
<dbReference type="AlphaFoldDB" id="A0A4V0YFU2"/>
<name>A0A4V0YFU2_9MICO</name>
<evidence type="ECO:0000256" key="1">
    <source>
        <dbReference type="ARBA" id="ARBA00004651"/>
    </source>
</evidence>